<name>A0ABN1B2J6_9ACTN</name>
<organism evidence="2 3">
    <name type="scientific">Streptomyces stramineus</name>
    <dbReference type="NCBI Taxonomy" id="173861"/>
    <lineage>
        <taxon>Bacteria</taxon>
        <taxon>Bacillati</taxon>
        <taxon>Actinomycetota</taxon>
        <taxon>Actinomycetes</taxon>
        <taxon>Kitasatosporales</taxon>
        <taxon>Streptomycetaceae</taxon>
        <taxon>Streptomyces</taxon>
    </lineage>
</organism>
<protein>
    <submittedName>
        <fullName evidence="2">Uncharacterized protein</fullName>
    </submittedName>
</protein>
<proteinExistence type="predicted"/>
<keyword evidence="3" id="KW-1185">Reference proteome</keyword>
<feature type="region of interest" description="Disordered" evidence="1">
    <location>
        <begin position="1"/>
        <end position="34"/>
    </location>
</feature>
<dbReference type="EMBL" id="BAAAHB010000108">
    <property type="protein sequence ID" value="GAA0488960.1"/>
    <property type="molecule type" value="Genomic_DNA"/>
</dbReference>
<evidence type="ECO:0000313" key="2">
    <source>
        <dbReference type="EMBL" id="GAA0488960.1"/>
    </source>
</evidence>
<reference evidence="2 3" key="1">
    <citation type="journal article" date="2019" name="Int. J. Syst. Evol. Microbiol.">
        <title>The Global Catalogue of Microorganisms (GCM) 10K type strain sequencing project: providing services to taxonomists for standard genome sequencing and annotation.</title>
        <authorList>
            <consortium name="The Broad Institute Genomics Platform"/>
            <consortium name="The Broad Institute Genome Sequencing Center for Infectious Disease"/>
            <person name="Wu L."/>
            <person name="Ma J."/>
        </authorList>
    </citation>
    <scope>NUCLEOTIDE SEQUENCE [LARGE SCALE GENOMIC DNA]</scope>
    <source>
        <strain evidence="2 3">JCM 10649</strain>
    </source>
</reference>
<sequence length="69" mass="7277">MFSGYIPRSPRAVTGEPAAGVRPGTQPEATLPPLTKVALYPEGMPVMRWIRGLPARPARAPASPARGTP</sequence>
<accession>A0ABN1B2J6</accession>
<evidence type="ECO:0000313" key="3">
    <source>
        <dbReference type="Proteomes" id="UP001499895"/>
    </source>
</evidence>
<evidence type="ECO:0000256" key="1">
    <source>
        <dbReference type="SAM" id="MobiDB-lite"/>
    </source>
</evidence>
<dbReference type="Proteomes" id="UP001499895">
    <property type="component" value="Unassembled WGS sequence"/>
</dbReference>
<comment type="caution">
    <text evidence="2">The sequence shown here is derived from an EMBL/GenBank/DDBJ whole genome shotgun (WGS) entry which is preliminary data.</text>
</comment>
<gene>
    <name evidence="2" type="ORF">GCM10009544_57630</name>
</gene>